<accession>A0A151SZY8</accession>
<sequence length="166" mass="18492">MTLPPGIYHNQPHKVCKLQRSLYGLKQASRQWYARLSSFLISHGYKQCSADHSLFLKHGFNSLTALLVYVDDIILAGNDIVKISNITQLLDLTFKIKDLGNLRFFLGFKVARSSAGINIYQRKYAIDILSDSDMLGCKPVSTPIDYNSKLNQAAGSPLSSTDTSSF</sequence>
<dbReference type="AlphaFoldDB" id="A0A151SZY8"/>
<dbReference type="EMBL" id="CM003611">
    <property type="protein sequence ID" value="KYP60374.1"/>
    <property type="molecule type" value="Genomic_DNA"/>
</dbReference>
<protein>
    <submittedName>
        <fullName evidence="2">Retrovirus-related Pol polyprotein from transposon TNT 1-94</fullName>
    </submittedName>
</protein>
<evidence type="ECO:0000259" key="1">
    <source>
        <dbReference type="Pfam" id="PF07727"/>
    </source>
</evidence>
<name>A0A151SZY8_CAJCA</name>
<gene>
    <name evidence="2" type="ORF">KK1_022776</name>
</gene>
<keyword evidence="3" id="KW-1185">Reference proteome</keyword>
<dbReference type="SUPFAM" id="SSF56672">
    <property type="entry name" value="DNA/RNA polymerases"/>
    <property type="match status" value="1"/>
</dbReference>
<feature type="domain" description="Reverse transcriptase Ty1/copia-type" evidence="1">
    <location>
        <begin position="3"/>
        <end position="144"/>
    </location>
</feature>
<reference evidence="2 3" key="1">
    <citation type="journal article" date="2012" name="Nat. Biotechnol.">
        <title>Draft genome sequence of pigeonpea (Cajanus cajan), an orphan legume crop of resource-poor farmers.</title>
        <authorList>
            <person name="Varshney R.K."/>
            <person name="Chen W."/>
            <person name="Li Y."/>
            <person name="Bharti A.K."/>
            <person name="Saxena R.K."/>
            <person name="Schlueter J.A."/>
            <person name="Donoghue M.T."/>
            <person name="Azam S."/>
            <person name="Fan G."/>
            <person name="Whaley A.M."/>
            <person name="Farmer A.D."/>
            <person name="Sheridan J."/>
            <person name="Iwata A."/>
            <person name="Tuteja R."/>
            <person name="Penmetsa R.V."/>
            <person name="Wu W."/>
            <person name="Upadhyaya H.D."/>
            <person name="Yang S.P."/>
            <person name="Shah T."/>
            <person name="Saxena K.B."/>
            <person name="Michael T."/>
            <person name="McCombie W.R."/>
            <person name="Yang B."/>
            <person name="Zhang G."/>
            <person name="Yang H."/>
            <person name="Wang J."/>
            <person name="Spillane C."/>
            <person name="Cook D.R."/>
            <person name="May G.D."/>
            <person name="Xu X."/>
            <person name="Jackson S.A."/>
        </authorList>
    </citation>
    <scope>NUCLEOTIDE SEQUENCE [LARGE SCALE GENOMIC DNA]</scope>
    <source>
        <strain evidence="3">cv. Asha</strain>
    </source>
</reference>
<organism evidence="2 3">
    <name type="scientific">Cajanus cajan</name>
    <name type="common">Pigeon pea</name>
    <name type="synonym">Cajanus indicus</name>
    <dbReference type="NCBI Taxonomy" id="3821"/>
    <lineage>
        <taxon>Eukaryota</taxon>
        <taxon>Viridiplantae</taxon>
        <taxon>Streptophyta</taxon>
        <taxon>Embryophyta</taxon>
        <taxon>Tracheophyta</taxon>
        <taxon>Spermatophyta</taxon>
        <taxon>Magnoliopsida</taxon>
        <taxon>eudicotyledons</taxon>
        <taxon>Gunneridae</taxon>
        <taxon>Pentapetalae</taxon>
        <taxon>rosids</taxon>
        <taxon>fabids</taxon>
        <taxon>Fabales</taxon>
        <taxon>Fabaceae</taxon>
        <taxon>Papilionoideae</taxon>
        <taxon>50 kb inversion clade</taxon>
        <taxon>NPAAA clade</taxon>
        <taxon>indigoferoid/millettioid clade</taxon>
        <taxon>Phaseoleae</taxon>
        <taxon>Cajanus</taxon>
    </lineage>
</organism>
<dbReference type="Proteomes" id="UP000075243">
    <property type="component" value="Chromosome 9"/>
</dbReference>
<dbReference type="Gramene" id="C.cajan_22122.t">
    <property type="protein sequence ID" value="C.cajan_22122.t.cds1"/>
    <property type="gene ID" value="C.cajan_22122"/>
</dbReference>
<evidence type="ECO:0000313" key="3">
    <source>
        <dbReference type="Proteomes" id="UP000075243"/>
    </source>
</evidence>
<proteinExistence type="predicted"/>
<evidence type="ECO:0000313" key="2">
    <source>
        <dbReference type="EMBL" id="KYP60374.1"/>
    </source>
</evidence>
<dbReference type="Pfam" id="PF07727">
    <property type="entry name" value="RVT_2"/>
    <property type="match status" value="1"/>
</dbReference>
<dbReference type="InterPro" id="IPR043502">
    <property type="entry name" value="DNA/RNA_pol_sf"/>
</dbReference>
<dbReference type="InterPro" id="IPR013103">
    <property type="entry name" value="RVT_2"/>
</dbReference>